<evidence type="ECO:0000256" key="8">
    <source>
        <dbReference type="SAM" id="MobiDB-lite"/>
    </source>
</evidence>
<dbReference type="NCBIfam" id="TIGR00126">
    <property type="entry name" value="deoC"/>
    <property type="match status" value="1"/>
</dbReference>
<dbReference type="SUPFAM" id="SSF51569">
    <property type="entry name" value="Aldolase"/>
    <property type="match status" value="1"/>
</dbReference>
<dbReference type="InterPro" id="IPR002915">
    <property type="entry name" value="DeoC/FbaB/LacD_aldolase"/>
</dbReference>
<keyword evidence="10" id="KW-1185">Reference proteome</keyword>
<dbReference type="RefSeq" id="WP_394838332.1">
    <property type="nucleotide sequence ID" value="NZ_CP089929.1"/>
</dbReference>
<keyword evidence="4 9" id="KW-0456">Lyase</keyword>
<dbReference type="EMBL" id="CP089983">
    <property type="protein sequence ID" value="WXB08663.1"/>
    <property type="molecule type" value="Genomic_DNA"/>
</dbReference>
<comment type="catalytic activity">
    <reaction evidence="6">
        <text>2-deoxy-D-ribose 5-phosphate = D-glyceraldehyde 3-phosphate + acetaldehyde</text>
        <dbReference type="Rhea" id="RHEA:12821"/>
        <dbReference type="ChEBI" id="CHEBI:15343"/>
        <dbReference type="ChEBI" id="CHEBI:59776"/>
        <dbReference type="ChEBI" id="CHEBI:62877"/>
        <dbReference type="EC" id="4.1.2.4"/>
    </reaction>
</comment>
<evidence type="ECO:0000256" key="4">
    <source>
        <dbReference type="ARBA" id="ARBA00023239"/>
    </source>
</evidence>
<reference evidence="9" key="1">
    <citation type="submission" date="2021-12" db="EMBL/GenBank/DDBJ databases">
        <title>Discovery of the Pendulisporaceae a myxobacterial family with distinct sporulation behavior and unique specialized metabolism.</title>
        <authorList>
            <person name="Garcia R."/>
            <person name="Popoff A."/>
            <person name="Bader C.D."/>
            <person name="Loehr J."/>
            <person name="Walesch S."/>
            <person name="Walt C."/>
            <person name="Boldt J."/>
            <person name="Bunk B."/>
            <person name="Haeckl F.J.F.P.J."/>
            <person name="Gunesch A.P."/>
            <person name="Birkelbach J."/>
            <person name="Nuebel U."/>
            <person name="Pietschmann T."/>
            <person name="Bach T."/>
            <person name="Mueller R."/>
        </authorList>
    </citation>
    <scope>NUCLEOTIDE SEQUENCE</scope>
    <source>
        <strain evidence="9">MSr11367</strain>
    </source>
</reference>
<evidence type="ECO:0000256" key="3">
    <source>
        <dbReference type="ARBA" id="ARBA00012515"/>
    </source>
</evidence>
<evidence type="ECO:0000256" key="6">
    <source>
        <dbReference type="ARBA" id="ARBA00048791"/>
    </source>
</evidence>
<feature type="compositionally biased region" description="Polar residues" evidence="8">
    <location>
        <begin position="1"/>
        <end position="10"/>
    </location>
</feature>
<dbReference type="Gene3D" id="3.20.20.70">
    <property type="entry name" value="Aldolase class I"/>
    <property type="match status" value="1"/>
</dbReference>
<evidence type="ECO:0000256" key="7">
    <source>
        <dbReference type="NCBIfam" id="TIGR00126"/>
    </source>
</evidence>
<dbReference type="GO" id="GO:0004139">
    <property type="term" value="F:deoxyribose-phosphate aldolase activity"/>
    <property type="evidence" value="ECO:0007669"/>
    <property type="project" value="UniProtKB-EC"/>
</dbReference>
<protein>
    <recommendedName>
        <fullName evidence="3 7">Deoxyribose-phosphate aldolase</fullName>
        <ecNumber evidence="3 7">4.1.2.4</ecNumber>
    </recommendedName>
</protein>
<proteinExistence type="inferred from homology"/>
<dbReference type="PANTHER" id="PTHR10889">
    <property type="entry name" value="DEOXYRIBOSE-PHOSPHATE ALDOLASE"/>
    <property type="match status" value="1"/>
</dbReference>
<dbReference type="Proteomes" id="UP001374803">
    <property type="component" value="Chromosome"/>
</dbReference>
<accession>A0ABZ2LCK5</accession>
<dbReference type="SMART" id="SM01133">
    <property type="entry name" value="DeoC"/>
    <property type="match status" value="1"/>
</dbReference>
<dbReference type="EC" id="4.1.2.4" evidence="3 7"/>
<dbReference type="PANTHER" id="PTHR10889:SF3">
    <property type="entry name" value="DEOXYRIBOSE-PHOSPHATE ALDOLASE"/>
    <property type="match status" value="1"/>
</dbReference>
<evidence type="ECO:0000313" key="9">
    <source>
        <dbReference type="EMBL" id="WXB08663.1"/>
    </source>
</evidence>
<dbReference type="CDD" id="cd00959">
    <property type="entry name" value="DeoC"/>
    <property type="match status" value="1"/>
</dbReference>
<evidence type="ECO:0000256" key="2">
    <source>
        <dbReference type="ARBA" id="ARBA00009473"/>
    </source>
</evidence>
<name>A0ABZ2LCK5_9BACT</name>
<evidence type="ECO:0000256" key="1">
    <source>
        <dbReference type="ARBA" id="ARBA00004816"/>
    </source>
</evidence>
<evidence type="ECO:0000256" key="5">
    <source>
        <dbReference type="ARBA" id="ARBA00023270"/>
    </source>
</evidence>
<gene>
    <name evidence="9" type="primary">deoC</name>
    <name evidence="9" type="ORF">LVJ94_15635</name>
</gene>
<comment type="similarity">
    <text evidence="2">Belongs to the DeoC/FbaB aldolase family. DeoC type 2 subfamily.</text>
</comment>
<feature type="region of interest" description="Disordered" evidence="8">
    <location>
        <begin position="1"/>
        <end position="25"/>
    </location>
</feature>
<comment type="pathway">
    <text evidence="1">Carbohydrate degradation; 2-deoxy-D-ribose 1-phosphate degradation; D-glyceraldehyde 3-phosphate and acetaldehyde from 2-deoxy-alpha-D-ribose 1-phosphate: step 2/2.</text>
</comment>
<dbReference type="InterPro" id="IPR013785">
    <property type="entry name" value="Aldolase_TIM"/>
</dbReference>
<dbReference type="Pfam" id="PF01791">
    <property type="entry name" value="DeoC"/>
    <property type="match status" value="1"/>
</dbReference>
<evidence type="ECO:0000313" key="10">
    <source>
        <dbReference type="Proteomes" id="UP001374803"/>
    </source>
</evidence>
<dbReference type="InterPro" id="IPR011343">
    <property type="entry name" value="DeoC"/>
</dbReference>
<organism evidence="9 10">
    <name type="scientific">Pendulispora rubella</name>
    <dbReference type="NCBI Taxonomy" id="2741070"/>
    <lineage>
        <taxon>Bacteria</taxon>
        <taxon>Pseudomonadati</taxon>
        <taxon>Myxococcota</taxon>
        <taxon>Myxococcia</taxon>
        <taxon>Myxococcales</taxon>
        <taxon>Sorangiineae</taxon>
        <taxon>Pendulisporaceae</taxon>
        <taxon>Pendulispora</taxon>
    </lineage>
</organism>
<keyword evidence="5" id="KW-0704">Schiff base</keyword>
<sequence>MGRLTSSSPVASLATKAGREAASLARPPSQDFFPLYVPGPPPVDQVAVEERASSLAKRSIKKGAKVAGLKLAVAMMDLTTLEGKDSAGKVRALCNKALRPLDTDASVGPCAAICVYPNLVPIAKRALEGSTVKVASVATAFPSGQSPLDIKLQDVRRAVEFGADEIDMVIDRGAMLSGQYAKVYDEIAATKEACGAAHLKVILETGELGSYDVVRRASEIGIAAGGDFIKTSTGKVQPAATPPVTLVMLETIRDHYYATGRKIGMKPAGGVRTAKQALHYLVLVKETLGDEWLTPDLFRFGASALLNDVLMQLEKERTGDYQAAEDFSKD</sequence>